<proteinExistence type="predicted"/>
<reference evidence="2 3" key="1">
    <citation type="journal article" date="2012" name="Nat. Biotechnol.">
        <title>Draft genome sequence of pigeonpea (Cajanus cajan), an orphan legume crop of resource-poor farmers.</title>
        <authorList>
            <person name="Varshney R.K."/>
            <person name="Chen W."/>
            <person name="Li Y."/>
            <person name="Bharti A.K."/>
            <person name="Saxena R.K."/>
            <person name="Schlueter J.A."/>
            <person name="Donoghue M.T."/>
            <person name="Azam S."/>
            <person name="Fan G."/>
            <person name="Whaley A.M."/>
            <person name="Farmer A.D."/>
            <person name="Sheridan J."/>
            <person name="Iwata A."/>
            <person name="Tuteja R."/>
            <person name="Penmetsa R.V."/>
            <person name="Wu W."/>
            <person name="Upadhyaya H.D."/>
            <person name="Yang S.P."/>
            <person name="Shah T."/>
            <person name="Saxena K.B."/>
            <person name="Michael T."/>
            <person name="McCombie W.R."/>
            <person name="Yang B."/>
            <person name="Zhang G."/>
            <person name="Yang H."/>
            <person name="Wang J."/>
            <person name="Spillane C."/>
            <person name="Cook D.R."/>
            <person name="May G.D."/>
            <person name="Xu X."/>
            <person name="Jackson S.A."/>
        </authorList>
    </citation>
    <scope>NUCLEOTIDE SEQUENCE [LARGE SCALE GENOMIC DNA]</scope>
    <source>
        <strain evidence="3">cv. Asha</strain>
    </source>
</reference>
<dbReference type="Gramene" id="C.cajan_01222.t">
    <property type="protein sequence ID" value="C.cajan_01222.t.cds1"/>
    <property type="gene ID" value="C.cajan_01222"/>
</dbReference>
<organism evidence="2 3">
    <name type="scientific">Cajanus cajan</name>
    <name type="common">Pigeon pea</name>
    <name type="synonym">Cajanus indicus</name>
    <dbReference type="NCBI Taxonomy" id="3821"/>
    <lineage>
        <taxon>Eukaryota</taxon>
        <taxon>Viridiplantae</taxon>
        <taxon>Streptophyta</taxon>
        <taxon>Embryophyta</taxon>
        <taxon>Tracheophyta</taxon>
        <taxon>Spermatophyta</taxon>
        <taxon>Magnoliopsida</taxon>
        <taxon>eudicotyledons</taxon>
        <taxon>Gunneridae</taxon>
        <taxon>Pentapetalae</taxon>
        <taxon>rosids</taxon>
        <taxon>fabids</taxon>
        <taxon>Fabales</taxon>
        <taxon>Fabaceae</taxon>
        <taxon>Papilionoideae</taxon>
        <taxon>50 kb inversion clade</taxon>
        <taxon>NPAAA clade</taxon>
        <taxon>indigoferoid/millettioid clade</taxon>
        <taxon>Phaseoleae</taxon>
        <taxon>Cajanus</taxon>
    </lineage>
</organism>
<sequence length="77" mass="8703">MEIPLGFESNGGKNKVNKLKKALYGVKQSPRAWFQRSTKAMISLEYKQNLGDHTLFIEHSPNGKLTLLVNEDNMIIA</sequence>
<protein>
    <submittedName>
        <fullName evidence="2">Retrovirus-related Pol polyprotein from transposon TNT 1-94</fullName>
    </submittedName>
</protein>
<dbReference type="InterPro" id="IPR013103">
    <property type="entry name" value="RVT_2"/>
</dbReference>
<evidence type="ECO:0000313" key="2">
    <source>
        <dbReference type="EMBL" id="KYP55049.1"/>
    </source>
</evidence>
<accession>A0A151SJX2</accession>
<gene>
    <name evidence="2" type="ORF">KK1_001254</name>
</gene>
<dbReference type="Pfam" id="PF07727">
    <property type="entry name" value="RVT_2"/>
    <property type="match status" value="1"/>
</dbReference>
<feature type="domain" description="Reverse transcriptase Ty1/copia-type" evidence="1">
    <location>
        <begin position="2"/>
        <end position="76"/>
    </location>
</feature>
<evidence type="ECO:0000313" key="3">
    <source>
        <dbReference type="Proteomes" id="UP000075243"/>
    </source>
</evidence>
<dbReference type="EMBL" id="CM003613">
    <property type="protein sequence ID" value="KYP55049.1"/>
    <property type="molecule type" value="Genomic_DNA"/>
</dbReference>
<evidence type="ECO:0000259" key="1">
    <source>
        <dbReference type="Pfam" id="PF07727"/>
    </source>
</evidence>
<keyword evidence="3" id="KW-1185">Reference proteome</keyword>
<dbReference type="Proteomes" id="UP000075243">
    <property type="component" value="Chromosome 11"/>
</dbReference>
<dbReference type="AlphaFoldDB" id="A0A151SJX2"/>
<name>A0A151SJX2_CAJCA</name>